<keyword evidence="2" id="KW-0812">Transmembrane</keyword>
<dbReference type="Proteomes" id="UP000005408">
    <property type="component" value="Unassembled WGS sequence"/>
</dbReference>
<evidence type="ECO:0000313" key="3">
    <source>
        <dbReference type="EnsemblMetazoa" id="G31063.1:cds"/>
    </source>
</evidence>
<proteinExistence type="predicted"/>
<keyword evidence="2" id="KW-0472">Membrane</keyword>
<evidence type="ECO:0000256" key="2">
    <source>
        <dbReference type="SAM" id="Phobius"/>
    </source>
</evidence>
<organism evidence="3 4">
    <name type="scientific">Magallana gigas</name>
    <name type="common">Pacific oyster</name>
    <name type="synonym">Crassostrea gigas</name>
    <dbReference type="NCBI Taxonomy" id="29159"/>
    <lineage>
        <taxon>Eukaryota</taxon>
        <taxon>Metazoa</taxon>
        <taxon>Spiralia</taxon>
        <taxon>Lophotrochozoa</taxon>
        <taxon>Mollusca</taxon>
        <taxon>Bivalvia</taxon>
        <taxon>Autobranchia</taxon>
        <taxon>Pteriomorphia</taxon>
        <taxon>Ostreida</taxon>
        <taxon>Ostreoidea</taxon>
        <taxon>Ostreidae</taxon>
        <taxon>Magallana</taxon>
    </lineage>
</organism>
<feature type="compositionally biased region" description="Low complexity" evidence="1">
    <location>
        <begin position="212"/>
        <end position="232"/>
    </location>
</feature>
<dbReference type="AlphaFoldDB" id="A0A8W8M0W6"/>
<sequence length="484" mass="54349">MGNCTKFENKSDHTCRLVDCDGEVSQWTTDDLKQYCILKDAGRISCLDVTLLYRVITCNVPGSYGYSNDILPAAIWVRNDCYAQFKVCYTTGELKTLSSELNNPWFNVLFDNKNTTSNLYGNVTQTGALPYKKFTKLRYSNDFPIIPKPPRQKPWGHFPRRQQSSAEESEDAPTEKVSTSPETTTQGKPISETSTIPEKTNTWSRKSTTVKPPHSSSTNPSAASSSPSSTPNDFLHENNLYFSNSGVIRAGADDIGVDLRGTTTHHDVINTTEDRSAESTPLGSFPLLEADQLLLGAVFGILFLLLVLAGLILYKCRNKVKGCVNGRKESRDHRGVTVDKDISYISGPSLAQFVGPRFHYGNTIDPGPNHPEHDLPIDNQYFILQPENQSNTPRHPWEYSSSTRLDDRDDESHKYFVLENFPANLVFLRDKDDYDNIFPHPCGGEAATQGHQSRDLEDEDQRIVGYSRIGDTNRHNHHHRISQV</sequence>
<dbReference type="EnsemblMetazoa" id="G31063.1">
    <property type="protein sequence ID" value="G31063.1:cds"/>
    <property type="gene ID" value="G31063"/>
</dbReference>
<accession>A0A8W8M0W6</accession>
<reference evidence="3" key="1">
    <citation type="submission" date="2022-08" db="UniProtKB">
        <authorList>
            <consortium name="EnsemblMetazoa"/>
        </authorList>
    </citation>
    <scope>IDENTIFICATION</scope>
    <source>
        <strain evidence="3">05x7-T-G4-1.051#20</strain>
    </source>
</reference>
<feature type="compositionally biased region" description="Polar residues" evidence="1">
    <location>
        <begin position="176"/>
        <end position="210"/>
    </location>
</feature>
<keyword evidence="4" id="KW-1185">Reference proteome</keyword>
<evidence type="ECO:0000313" key="4">
    <source>
        <dbReference type="Proteomes" id="UP000005408"/>
    </source>
</evidence>
<protein>
    <submittedName>
        <fullName evidence="3">Uncharacterized protein</fullName>
    </submittedName>
</protein>
<feature type="region of interest" description="Disordered" evidence="1">
    <location>
        <begin position="144"/>
        <end position="232"/>
    </location>
</feature>
<feature type="transmembrane region" description="Helical" evidence="2">
    <location>
        <begin position="293"/>
        <end position="314"/>
    </location>
</feature>
<keyword evidence="2" id="KW-1133">Transmembrane helix</keyword>
<name>A0A8W8M0W6_MAGGI</name>
<evidence type="ECO:0000256" key="1">
    <source>
        <dbReference type="SAM" id="MobiDB-lite"/>
    </source>
</evidence>